<evidence type="ECO:0000313" key="1">
    <source>
        <dbReference type="EMBL" id="BDS06786.1"/>
    </source>
</evidence>
<dbReference type="KEGG" id="osu:NT6N_18260"/>
<evidence type="ECO:0008006" key="2">
    <source>
        <dbReference type="Google" id="ProtNLM"/>
    </source>
</evidence>
<name>A0AAT9FLD4_9BACT</name>
<organism evidence="1">
    <name type="scientific">Oceaniferula spumae</name>
    <dbReference type="NCBI Taxonomy" id="2979115"/>
    <lineage>
        <taxon>Bacteria</taxon>
        <taxon>Pseudomonadati</taxon>
        <taxon>Verrucomicrobiota</taxon>
        <taxon>Verrucomicrobiia</taxon>
        <taxon>Verrucomicrobiales</taxon>
        <taxon>Verrucomicrobiaceae</taxon>
        <taxon>Oceaniferula</taxon>
    </lineage>
</organism>
<dbReference type="EMBL" id="AP026866">
    <property type="protein sequence ID" value="BDS06786.1"/>
    <property type="molecule type" value="Genomic_DNA"/>
</dbReference>
<accession>A0AAT9FLD4</accession>
<dbReference type="AlphaFoldDB" id="A0AAT9FLD4"/>
<gene>
    <name evidence="1" type="ORF">NT6N_18260</name>
</gene>
<proteinExistence type="predicted"/>
<reference evidence="1" key="1">
    <citation type="submission" date="2024-07" db="EMBL/GenBank/DDBJ databases">
        <title>Complete genome sequence of Verrucomicrobiaceae bacterium NT6N.</title>
        <authorList>
            <person name="Huang C."/>
            <person name="Takami H."/>
            <person name="Hamasaki K."/>
        </authorList>
    </citation>
    <scope>NUCLEOTIDE SEQUENCE</scope>
    <source>
        <strain evidence="1">NT6N</strain>
    </source>
</reference>
<sequence>MQSTISYQASGTLPRFAWAAKFTPETGHIEVHHGDGVEISPDGTKLVEGAWNGAFSEFGFNQSTVFSGTGMVKKQDELLFCSSTDRISAVFSVHKDGAIYVSNSPLFILQLSGTSFLPLYPYYNSDILAIYRQGLYCLDGTTKLADGYKLHIHPSAIVAVSADGSIDCRSYDAGPEPTDFDDYRNILVDALKELFKNGLDPARHTPLQSASSLSRGYDSSATTVLAKEAGCHKVYSFYDSKSDFPYSDCGNVGAEALGMECHTFDRWAYQKMDRPVEAEFCYLSGGSNTPLVAMEDHLRDHIYVIGSAGAESWNTKLLKHYHQLSSPWSRMVSGVSILEFRLRVGYIAIDPSVIAIRHNQAILKIFSKEEMQEWSVGGKYDRPAARRIAEQGGLPRELFGLKKLGTSHSPLKTRAGFSDRGYSSYSSFTKESHQHCSRIARIYRKTHFAITYFLRYQLTSSGRKYVASTPLARKFPFILNAAPMRMSWDYVFALQWAANALKERYYTHKR</sequence>
<protein>
    <recommendedName>
        <fullName evidence="2">Glutamine amidotransferase type-2 domain-containing protein</fullName>
    </recommendedName>
</protein>